<dbReference type="EMBL" id="BPLR01015927">
    <property type="protein sequence ID" value="GIY79745.1"/>
    <property type="molecule type" value="Genomic_DNA"/>
</dbReference>
<sequence>MEEATKEGLIGGRSIIFGGPLGPLDPYYVSMIISVFLNLDEQLGQHLHDVIFFFGSSTAVLSRHLRDLPPEEEGQGGFQQPEQLQIRTILGNVHPQESSMFQWKTCFHFFSHQGLQAIPGSHIGFFLEIVVCILDIFNPI</sequence>
<name>A0AAV4WCF4_CAEEX</name>
<gene>
    <name evidence="1" type="ORF">CEXT_510461</name>
</gene>
<reference evidence="1 2" key="1">
    <citation type="submission" date="2021-06" db="EMBL/GenBank/DDBJ databases">
        <title>Caerostris extrusa draft genome.</title>
        <authorList>
            <person name="Kono N."/>
            <person name="Arakawa K."/>
        </authorList>
    </citation>
    <scope>NUCLEOTIDE SEQUENCE [LARGE SCALE GENOMIC DNA]</scope>
</reference>
<accession>A0AAV4WCF4</accession>
<comment type="caution">
    <text evidence="1">The sequence shown here is derived from an EMBL/GenBank/DDBJ whole genome shotgun (WGS) entry which is preliminary data.</text>
</comment>
<keyword evidence="2" id="KW-1185">Reference proteome</keyword>
<evidence type="ECO:0000313" key="1">
    <source>
        <dbReference type="EMBL" id="GIY79745.1"/>
    </source>
</evidence>
<protein>
    <submittedName>
        <fullName evidence="1">Uncharacterized protein</fullName>
    </submittedName>
</protein>
<dbReference type="AlphaFoldDB" id="A0AAV4WCF4"/>
<evidence type="ECO:0000313" key="2">
    <source>
        <dbReference type="Proteomes" id="UP001054945"/>
    </source>
</evidence>
<organism evidence="1 2">
    <name type="scientific">Caerostris extrusa</name>
    <name type="common">Bark spider</name>
    <name type="synonym">Caerostris bankana</name>
    <dbReference type="NCBI Taxonomy" id="172846"/>
    <lineage>
        <taxon>Eukaryota</taxon>
        <taxon>Metazoa</taxon>
        <taxon>Ecdysozoa</taxon>
        <taxon>Arthropoda</taxon>
        <taxon>Chelicerata</taxon>
        <taxon>Arachnida</taxon>
        <taxon>Araneae</taxon>
        <taxon>Araneomorphae</taxon>
        <taxon>Entelegynae</taxon>
        <taxon>Araneoidea</taxon>
        <taxon>Araneidae</taxon>
        <taxon>Caerostris</taxon>
    </lineage>
</organism>
<proteinExistence type="predicted"/>
<dbReference type="Proteomes" id="UP001054945">
    <property type="component" value="Unassembled WGS sequence"/>
</dbReference>